<comment type="caution">
    <text evidence="1">The sequence shown here is derived from an EMBL/GenBank/DDBJ whole genome shotgun (WGS) entry which is preliminary data.</text>
</comment>
<accession>A0ABW2WWJ7</accession>
<evidence type="ECO:0000313" key="2">
    <source>
        <dbReference type="Proteomes" id="UP001596915"/>
    </source>
</evidence>
<dbReference type="EMBL" id="JBHTGL010000008">
    <property type="protein sequence ID" value="MFD0625183.1"/>
    <property type="molecule type" value="Genomic_DNA"/>
</dbReference>
<dbReference type="Proteomes" id="UP001596915">
    <property type="component" value="Unassembled WGS sequence"/>
</dbReference>
<sequence length="101" mass="11387">MGVNLMFNFEVAGLADEAQTKSVLSALAELLTEEGLRDHEVGLGRSIQDGRHWITGETDYPIGISRFYAWRPHFEGAFQERVRTVAPAATASINWRYMDEN</sequence>
<name>A0ABW2WWJ7_9ACTN</name>
<proteinExistence type="predicted"/>
<gene>
    <name evidence="1" type="ORF">ACFQ2K_22950</name>
</gene>
<organism evidence="1 2">
    <name type="scientific">Streptomyces sanglieri</name>
    <dbReference type="NCBI Taxonomy" id="193460"/>
    <lineage>
        <taxon>Bacteria</taxon>
        <taxon>Bacillati</taxon>
        <taxon>Actinomycetota</taxon>
        <taxon>Actinomycetes</taxon>
        <taxon>Kitasatosporales</taxon>
        <taxon>Streptomycetaceae</taxon>
        <taxon>Streptomyces</taxon>
    </lineage>
</organism>
<protein>
    <submittedName>
        <fullName evidence="1">Uncharacterized protein</fullName>
    </submittedName>
</protein>
<evidence type="ECO:0000313" key="1">
    <source>
        <dbReference type="EMBL" id="MFD0625183.1"/>
    </source>
</evidence>
<reference evidence="2" key="1">
    <citation type="journal article" date="2019" name="Int. J. Syst. Evol. Microbiol.">
        <title>The Global Catalogue of Microorganisms (GCM) 10K type strain sequencing project: providing services to taxonomists for standard genome sequencing and annotation.</title>
        <authorList>
            <consortium name="The Broad Institute Genomics Platform"/>
            <consortium name="The Broad Institute Genome Sequencing Center for Infectious Disease"/>
            <person name="Wu L."/>
            <person name="Ma J."/>
        </authorList>
    </citation>
    <scope>NUCLEOTIDE SEQUENCE [LARGE SCALE GENOMIC DNA]</scope>
    <source>
        <strain evidence="2">JCM 12607</strain>
    </source>
</reference>
<keyword evidence="2" id="KW-1185">Reference proteome</keyword>